<feature type="region of interest" description="Disordered" evidence="3">
    <location>
        <begin position="1"/>
        <end position="66"/>
    </location>
</feature>
<feature type="compositionally biased region" description="Basic and acidic residues" evidence="3">
    <location>
        <begin position="297"/>
        <end position="306"/>
    </location>
</feature>
<gene>
    <name evidence="5" type="ORF">SERLADRAFT_418648</name>
</gene>
<feature type="compositionally biased region" description="Acidic residues" evidence="3">
    <location>
        <begin position="253"/>
        <end position="265"/>
    </location>
</feature>
<organism evidence="6">
    <name type="scientific">Serpula lacrymans var. lacrymans (strain S7.9)</name>
    <name type="common">Dry rot fungus</name>
    <dbReference type="NCBI Taxonomy" id="578457"/>
    <lineage>
        <taxon>Eukaryota</taxon>
        <taxon>Fungi</taxon>
        <taxon>Dikarya</taxon>
        <taxon>Basidiomycota</taxon>
        <taxon>Agaricomycotina</taxon>
        <taxon>Agaricomycetes</taxon>
        <taxon>Agaricomycetidae</taxon>
        <taxon>Boletales</taxon>
        <taxon>Coniophorineae</taxon>
        <taxon>Serpulaceae</taxon>
        <taxon>Serpula</taxon>
    </lineage>
</organism>
<dbReference type="InterPro" id="IPR009057">
    <property type="entry name" value="Homeodomain-like_sf"/>
</dbReference>
<evidence type="ECO:0000259" key="4">
    <source>
        <dbReference type="PROSITE" id="PS50071"/>
    </source>
</evidence>
<evidence type="ECO:0000256" key="2">
    <source>
        <dbReference type="RuleBase" id="RU000682"/>
    </source>
</evidence>
<evidence type="ECO:0000313" key="6">
    <source>
        <dbReference type="Proteomes" id="UP000008064"/>
    </source>
</evidence>
<name>F8PCQ3_SERL9</name>
<dbReference type="Gene3D" id="1.10.10.60">
    <property type="entry name" value="Homeodomain-like"/>
    <property type="match status" value="1"/>
</dbReference>
<feature type="DNA-binding region" description="Homeobox" evidence="1">
    <location>
        <begin position="64"/>
        <end position="105"/>
    </location>
</feature>
<feature type="compositionally biased region" description="Basic and acidic residues" evidence="3">
    <location>
        <begin position="89"/>
        <end position="98"/>
    </location>
</feature>
<feature type="compositionally biased region" description="Polar residues" evidence="3">
    <location>
        <begin position="103"/>
        <end position="128"/>
    </location>
</feature>
<keyword evidence="1 2" id="KW-0371">Homeobox</keyword>
<dbReference type="CDD" id="cd00086">
    <property type="entry name" value="homeodomain"/>
    <property type="match status" value="1"/>
</dbReference>
<evidence type="ECO:0000256" key="3">
    <source>
        <dbReference type="SAM" id="MobiDB-lite"/>
    </source>
</evidence>
<feature type="region of interest" description="Disordered" evidence="3">
    <location>
        <begin position="235"/>
        <end position="309"/>
    </location>
</feature>
<dbReference type="GeneID" id="18813735"/>
<comment type="subcellular location">
    <subcellularLocation>
        <location evidence="1 2">Nucleus</location>
    </subcellularLocation>
</comment>
<dbReference type="EMBL" id="GL945445">
    <property type="protein sequence ID" value="EGO19002.1"/>
    <property type="molecule type" value="Genomic_DNA"/>
</dbReference>
<dbReference type="RefSeq" id="XP_007324226.1">
    <property type="nucleotide sequence ID" value="XM_007324164.1"/>
</dbReference>
<keyword evidence="1 2" id="KW-0238">DNA-binding</keyword>
<dbReference type="AlphaFoldDB" id="F8PCQ3"/>
<dbReference type="GO" id="GO:0005634">
    <property type="term" value="C:nucleus"/>
    <property type="evidence" value="ECO:0007669"/>
    <property type="project" value="UniProtKB-SubCell"/>
</dbReference>
<reference evidence="6" key="1">
    <citation type="journal article" date="2011" name="Science">
        <title>The plant cell wall-decomposing machinery underlies the functional diversity of forest fungi.</title>
        <authorList>
            <person name="Eastwood D.C."/>
            <person name="Floudas D."/>
            <person name="Binder M."/>
            <person name="Majcherczyk A."/>
            <person name="Schneider P."/>
            <person name="Aerts A."/>
            <person name="Asiegbu F.O."/>
            <person name="Baker S.E."/>
            <person name="Barry K."/>
            <person name="Bendiksby M."/>
            <person name="Blumentritt M."/>
            <person name="Coutinho P.M."/>
            <person name="Cullen D."/>
            <person name="de Vries R.P."/>
            <person name="Gathman A."/>
            <person name="Goodell B."/>
            <person name="Henrissat B."/>
            <person name="Ihrmark K."/>
            <person name="Kauserud H."/>
            <person name="Kohler A."/>
            <person name="LaButti K."/>
            <person name="Lapidus A."/>
            <person name="Lavin J.L."/>
            <person name="Lee Y.-H."/>
            <person name="Lindquist E."/>
            <person name="Lilly W."/>
            <person name="Lucas S."/>
            <person name="Morin E."/>
            <person name="Murat C."/>
            <person name="Oguiza J.A."/>
            <person name="Park J."/>
            <person name="Pisabarro A.G."/>
            <person name="Riley R."/>
            <person name="Rosling A."/>
            <person name="Salamov A."/>
            <person name="Schmidt O."/>
            <person name="Schmutz J."/>
            <person name="Skrede I."/>
            <person name="Stenlid J."/>
            <person name="Wiebenga A."/>
            <person name="Xie X."/>
            <person name="Kuees U."/>
            <person name="Hibbett D.S."/>
            <person name="Hoffmeister D."/>
            <person name="Hoegberg N."/>
            <person name="Martin F."/>
            <person name="Grigoriev I.V."/>
            <person name="Watkinson S.C."/>
        </authorList>
    </citation>
    <scope>NUCLEOTIDE SEQUENCE [LARGE SCALE GENOMIC DNA]</scope>
    <source>
        <strain evidence="6">S7.9</strain>
    </source>
</reference>
<feature type="compositionally biased region" description="Polar residues" evidence="3">
    <location>
        <begin position="267"/>
        <end position="278"/>
    </location>
</feature>
<dbReference type="OrthoDB" id="6159439at2759"/>
<accession>F8PCQ3</accession>
<proteinExistence type="predicted"/>
<evidence type="ECO:0000256" key="1">
    <source>
        <dbReference type="PROSITE-ProRule" id="PRU00108"/>
    </source>
</evidence>
<feature type="compositionally biased region" description="Basic and acidic residues" evidence="3">
    <location>
        <begin position="11"/>
        <end position="22"/>
    </location>
</feature>
<dbReference type="HOGENOM" id="CLU_787793_0_0_1"/>
<keyword evidence="1 2" id="KW-0539">Nucleus</keyword>
<protein>
    <recommendedName>
        <fullName evidence="4">Homeobox domain-containing protein</fullName>
    </recommendedName>
</protein>
<dbReference type="SUPFAM" id="SSF46689">
    <property type="entry name" value="Homeodomain-like"/>
    <property type="match status" value="1"/>
</dbReference>
<feature type="compositionally biased region" description="Basic and acidic residues" evidence="3">
    <location>
        <begin position="157"/>
        <end position="168"/>
    </location>
</feature>
<dbReference type="PROSITE" id="PS50071">
    <property type="entry name" value="HOMEOBOX_2"/>
    <property type="match status" value="1"/>
</dbReference>
<sequence>MSLPSNTHHSLHADIPPRDHQPLHYTLTKPIARTPPLTSSLSRTSSAASISSEDGSSNLGSNNERRTRKRFSNVQLMMLEQLFHQTSHPTREEREEVAKAAGMTSNVGHSTPSASTPVRSSLSQTTPRPNHLRSHTRTLSTPSGTHAPLRTPSRSRPSLDRIATRSELRPPPTRTRAHTPDPHATLWDNMPSSPLAPPASPPARELVEFGLGLGEGKGGRRTLEWACAAARLADKEKGVSVNRPNRKKSSHGDDEDTEDDSEEAITPDSSFGADSQFGQRPRNAHTSIRKLGSLQLTREESKSKEAAEDEDVMRAALALCGLGRRSTLTQ</sequence>
<dbReference type="Proteomes" id="UP000008064">
    <property type="component" value="Unassembled WGS sequence"/>
</dbReference>
<evidence type="ECO:0000313" key="5">
    <source>
        <dbReference type="EMBL" id="EGO19002.1"/>
    </source>
</evidence>
<dbReference type="Pfam" id="PF00046">
    <property type="entry name" value="Homeodomain"/>
    <property type="match status" value="1"/>
</dbReference>
<dbReference type="KEGG" id="sla:SERLADRAFT_418648"/>
<feature type="domain" description="Homeobox" evidence="4">
    <location>
        <begin position="62"/>
        <end position="104"/>
    </location>
</feature>
<dbReference type="GO" id="GO:0003677">
    <property type="term" value="F:DNA binding"/>
    <property type="evidence" value="ECO:0007669"/>
    <property type="project" value="UniProtKB-UniRule"/>
</dbReference>
<dbReference type="InterPro" id="IPR001356">
    <property type="entry name" value="HD"/>
</dbReference>
<feature type="region of interest" description="Disordered" evidence="3">
    <location>
        <begin position="83"/>
        <end position="203"/>
    </location>
</feature>
<feature type="compositionally biased region" description="Low complexity" evidence="3">
    <location>
        <begin position="39"/>
        <end position="57"/>
    </location>
</feature>
<dbReference type="SMART" id="SM00389">
    <property type="entry name" value="HOX"/>
    <property type="match status" value="1"/>
</dbReference>